<feature type="compositionally biased region" description="Acidic residues" evidence="1">
    <location>
        <begin position="214"/>
        <end position="223"/>
    </location>
</feature>
<name>A0A9P6N0F7_9FUNG</name>
<feature type="compositionally biased region" description="Polar residues" evidence="1">
    <location>
        <begin position="103"/>
        <end position="117"/>
    </location>
</feature>
<sequence length="234" mass="25773">MPRTVDTVDVRLTCKIKRQPALETGQECPSSATTTDDAAAAAAVAEHQASQKIITTQETPKGSLEIDVDLTTGEQTSSSSSSSGENTDYLSKKFGFRKHLFRGNTQGYSTPPSSSLHPESETLAQRHRQHRRDMIKTLFLATLDYTNRTLANATMTVPTNMNDTMQDSTTATQDWKDLNLTQLLDVLYHNSSLSVTAPATHSISGTQLGRNFTQEDDGDEAEQIQDRSHPNLER</sequence>
<feature type="region of interest" description="Disordered" evidence="1">
    <location>
        <begin position="102"/>
        <end position="124"/>
    </location>
</feature>
<evidence type="ECO:0000256" key="1">
    <source>
        <dbReference type="SAM" id="MobiDB-lite"/>
    </source>
</evidence>
<evidence type="ECO:0000313" key="2">
    <source>
        <dbReference type="EMBL" id="KAG0019095.1"/>
    </source>
</evidence>
<feature type="compositionally biased region" description="Basic and acidic residues" evidence="1">
    <location>
        <begin position="224"/>
        <end position="234"/>
    </location>
</feature>
<proteinExistence type="predicted"/>
<organism evidence="2 3">
    <name type="scientific">Entomortierella chlamydospora</name>
    <dbReference type="NCBI Taxonomy" id="101097"/>
    <lineage>
        <taxon>Eukaryota</taxon>
        <taxon>Fungi</taxon>
        <taxon>Fungi incertae sedis</taxon>
        <taxon>Mucoromycota</taxon>
        <taxon>Mortierellomycotina</taxon>
        <taxon>Mortierellomycetes</taxon>
        <taxon>Mortierellales</taxon>
        <taxon>Mortierellaceae</taxon>
        <taxon>Entomortierella</taxon>
    </lineage>
</organism>
<feature type="region of interest" description="Disordered" evidence="1">
    <location>
        <begin position="198"/>
        <end position="234"/>
    </location>
</feature>
<evidence type="ECO:0000313" key="3">
    <source>
        <dbReference type="Proteomes" id="UP000703661"/>
    </source>
</evidence>
<dbReference type="Proteomes" id="UP000703661">
    <property type="component" value="Unassembled WGS sequence"/>
</dbReference>
<reference evidence="2" key="1">
    <citation type="journal article" date="2020" name="Fungal Divers.">
        <title>Resolving the Mortierellaceae phylogeny through synthesis of multi-gene phylogenetics and phylogenomics.</title>
        <authorList>
            <person name="Vandepol N."/>
            <person name="Liber J."/>
            <person name="Desiro A."/>
            <person name="Na H."/>
            <person name="Kennedy M."/>
            <person name="Barry K."/>
            <person name="Grigoriev I.V."/>
            <person name="Miller A.N."/>
            <person name="O'Donnell K."/>
            <person name="Stajich J.E."/>
            <person name="Bonito G."/>
        </authorList>
    </citation>
    <scope>NUCLEOTIDE SEQUENCE</scope>
    <source>
        <strain evidence="2">NRRL 2769</strain>
    </source>
</reference>
<dbReference type="AlphaFoldDB" id="A0A9P6N0F7"/>
<protein>
    <submittedName>
        <fullName evidence="2">Uncharacterized protein</fullName>
    </submittedName>
</protein>
<keyword evidence="3" id="KW-1185">Reference proteome</keyword>
<comment type="caution">
    <text evidence="2">The sequence shown here is derived from an EMBL/GenBank/DDBJ whole genome shotgun (WGS) entry which is preliminary data.</text>
</comment>
<feature type="compositionally biased region" description="Polar residues" evidence="1">
    <location>
        <begin position="198"/>
        <end position="212"/>
    </location>
</feature>
<gene>
    <name evidence="2" type="ORF">BGZ80_006318</name>
</gene>
<accession>A0A9P6N0F7</accession>
<dbReference type="EMBL" id="JAAAID010000311">
    <property type="protein sequence ID" value="KAG0019095.1"/>
    <property type="molecule type" value="Genomic_DNA"/>
</dbReference>